<dbReference type="RefSeq" id="WP_211633943.1">
    <property type="nucleotide sequence ID" value="NZ_CP073100.1"/>
</dbReference>
<gene>
    <name evidence="4" type="ORF">KBB96_07245</name>
</gene>
<keyword evidence="5" id="KW-1185">Reference proteome</keyword>
<dbReference type="SUPFAM" id="SSF56988">
    <property type="entry name" value="Anthrax protective antigen"/>
    <property type="match status" value="1"/>
</dbReference>
<feature type="transmembrane region" description="Helical" evidence="2">
    <location>
        <begin position="29"/>
        <end position="50"/>
    </location>
</feature>
<organism evidence="4 5">
    <name type="scientific">Luteolibacter ambystomatis</name>
    <dbReference type="NCBI Taxonomy" id="2824561"/>
    <lineage>
        <taxon>Bacteria</taxon>
        <taxon>Pseudomonadati</taxon>
        <taxon>Verrucomicrobiota</taxon>
        <taxon>Verrucomicrobiia</taxon>
        <taxon>Verrucomicrobiales</taxon>
        <taxon>Verrucomicrobiaceae</taxon>
        <taxon>Luteolibacter</taxon>
    </lineage>
</organism>
<evidence type="ECO:0000313" key="5">
    <source>
        <dbReference type="Proteomes" id="UP000676169"/>
    </source>
</evidence>
<feature type="domain" description="PA14" evidence="3">
    <location>
        <begin position="200"/>
        <end position="392"/>
    </location>
</feature>
<evidence type="ECO:0000259" key="3">
    <source>
        <dbReference type="PROSITE" id="PS51820"/>
    </source>
</evidence>
<evidence type="ECO:0000256" key="2">
    <source>
        <dbReference type="SAM" id="Phobius"/>
    </source>
</evidence>
<feature type="region of interest" description="Disordered" evidence="1">
    <location>
        <begin position="125"/>
        <end position="157"/>
    </location>
</feature>
<name>A0A975J2A6_9BACT</name>
<keyword evidence="2" id="KW-1133">Transmembrane helix</keyword>
<sequence>MTSDDFDQPPQAVHAAENKPSFWKKLGGGSLSISLIVHAILLSIGLVWIFQVIPDKVPDPDFMPKGGGGGSPGVKEISNKKQRATMSTPNTPRMAAKGATSSFALPEPDAASAMSSVGSLSSGGLSGGLGGSGSGGGRGDGQGKGFGSGMGPGLGGGNASGMSPFGMIDPNANALVGTFYNIDRRSDGNELKTDNPRQWDIINDFVTRGWKDASLAKYQASPKKLYQTRIYMPAMNAAEAPKAFGMTPDEHPRWMVVYRGTIIPPKTGKYRFVGAGDDTMVVRFNNRNIFDFGFISGTVRHETFLAALKDPKQRNALRGCPMEAPVTFYQYPTTGNWNSQIGGCAVGPEFEVQAGKEYPIDILICEGWGGLFAASLMIEEVGATYQKSSSGSPILPLFRTDGTLPGKLNGDNQPPYDPQGSIWTVSKRTAIGGI</sequence>
<keyword evidence="2" id="KW-0472">Membrane</keyword>
<feature type="region of interest" description="Disordered" evidence="1">
    <location>
        <begin position="62"/>
        <end position="96"/>
    </location>
</feature>
<keyword evidence="2" id="KW-0812">Transmembrane</keyword>
<proteinExistence type="predicted"/>
<evidence type="ECO:0000256" key="1">
    <source>
        <dbReference type="SAM" id="MobiDB-lite"/>
    </source>
</evidence>
<accession>A0A975J2A6</accession>
<dbReference type="KEGG" id="lamb:KBB96_07245"/>
<reference evidence="4" key="1">
    <citation type="submission" date="2021-04" db="EMBL/GenBank/DDBJ databases">
        <title>Luteolibacter sp. 32A isolated from the skin of an Anderson's salamander (Ambystoma andersonii).</title>
        <authorList>
            <person name="Spergser J."/>
            <person name="Busse H.-J."/>
        </authorList>
    </citation>
    <scope>NUCLEOTIDE SEQUENCE</scope>
    <source>
        <strain evidence="4">32A</strain>
    </source>
</reference>
<dbReference type="AlphaFoldDB" id="A0A975J2A6"/>
<dbReference type="EMBL" id="CP073100">
    <property type="protein sequence ID" value="QUE52682.1"/>
    <property type="molecule type" value="Genomic_DNA"/>
</dbReference>
<evidence type="ECO:0000313" key="4">
    <source>
        <dbReference type="EMBL" id="QUE52682.1"/>
    </source>
</evidence>
<dbReference type="PROSITE" id="PS51820">
    <property type="entry name" value="PA14"/>
    <property type="match status" value="1"/>
</dbReference>
<protein>
    <recommendedName>
        <fullName evidence="3">PA14 domain-containing protein</fullName>
    </recommendedName>
</protein>
<dbReference type="InterPro" id="IPR037524">
    <property type="entry name" value="PA14/GLEYA"/>
</dbReference>
<dbReference type="Proteomes" id="UP000676169">
    <property type="component" value="Chromosome"/>
</dbReference>